<dbReference type="Gene3D" id="3.40.30.60">
    <property type="entry name" value="FHIPEP family, domain 1"/>
    <property type="match status" value="1"/>
</dbReference>
<evidence type="ECO:0000256" key="1">
    <source>
        <dbReference type="ARBA" id="ARBA00004651"/>
    </source>
</evidence>
<feature type="transmembrane region" description="Helical" evidence="7">
    <location>
        <begin position="201"/>
        <end position="222"/>
    </location>
</feature>
<keyword evidence="8" id="KW-0969">Cilium</keyword>
<dbReference type="STRING" id="753702.SAMN04488102_10671"/>
<dbReference type="NCBIfam" id="TIGR01398">
    <property type="entry name" value="FlhA"/>
    <property type="match status" value="1"/>
</dbReference>
<sequence>MNNPAVKSKSAALSNYLNVIIAFVVVSIIGIIIIPMPPFILDILLVVNISLSITILVLTLFTHSVLEFLSFPTLLLVTTMIRLGLNISSTRLILSIGDAGSVIETFGSFVAGDNYIVGAVLFIIIVIVQILVVTNGASRVAEVSARFTLDAMPGKQMAIDADLNSGLITEELAKSRRSNLEKEANFYGAMDGASKFVKGDAIAGIIITLINLIGGIAIHSLQGSYTIGEALNHFGQLTIGDGLVSQIPSLLISVASGILVTRTANEKGFGDTIGGELFHTPQVMYIVATLLAIFALVPGFPFFPFILLATGLVVAGYLVGESQRTTVQEDLDSQRQAAMQQESAPVEESASQFQVDRIAVELGYGLIPLASEEQESNLTSQIAAIRKQLSYEMGILLNPIRIRDNLQMSQYDYVIKIKGNPVASGTLYPDKFLVVEPGGIEDEIEGIEAKEPAFGLDALWVNERNKEIAELNDYTVVDPLTVLVTHVKEKMKTNADELLGRQEVKELLEGLKEDYNVVIEELIPDILQLGDVQKVLQRLLREYVPITDLVTILETLADYGNTTKDHETLTEYVRQALKRTIVREHLDDQGTLNVLAVHPDVEERVSSSIQKSTQGSIPVLQPQEVNRLFDSITQQSTMLSARGIPFVLLTAPKIRPAMKNLLSFNFPELAVLSLNEIPNDSAIESVGTVTMT</sequence>
<dbReference type="PANTHER" id="PTHR30161">
    <property type="entry name" value="FLAGELLAR EXPORT PROTEIN, MEMBRANE FLHA SUBUNIT-RELATED"/>
    <property type="match status" value="1"/>
</dbReference>
<keyword evidence="5 7" id="KW-1133">Transmembrane helix</keyword>
<comment type="similarity">
    <text evidence="2 7">Belongs to the FHIPEP (flagella/HR/invasion proteins export pore) family.</text>
</comment>
<feature type="transmembrane region" description="Helical" evidence="7">
    <location>
        <begin position="115"/>
        <end position="137"/>
    </location>
</feature>
<protein>
    <recommendedName>
        <fullName evidence="7">Flagellar biosynthesis protein FlhA</fullName>
    </recommendedName>
</protein>
<keyword evidence="8" id="KW-0966">Cell projection</keyword>
<accession>A0A1I1IWS8</accession>
<keyword evidence="7" id="KW-0813">Transport</keyword>
<keyword evidence="8" id="KW-0282">Flagellum</keyword>
<comment type="subcellular location">
    <subcellularLocation>
        <location evidence="1 7">Cell membrane</location>
        <topology evidence="1 7">Multi-pass membrane protein</topology>
    </subcellularLocation>
</comment>
<dbReference type="EMBL" id="FOLT01000006">
    <property type="protein sequence ID" value="SFC40799.1"/>
    <property type="molecule type" value="Genomic_DNA"/>
</dbReference>
<keyword evidence="7" id="KW-1005">Bacterial flagellum biogenesis</keyword>
<evidence type="ECO:0000313" key="9">
    <source>
        <dbReference type="Proteomes" id="UP000199612"/>
    </source>
</evidence>
<dbReference type="GO" id="GO:0044780">
    <property type="term" value="P:bacterial-type flagellum assembly"/>
    <property type="evidence" value="ECO:0007669"/>
    <property type="project" value="InterPro"/>
</dbReference>
<evidence type="ECO:0000256" key="2">
    <source>
        <dbReference type="ARBA" id="ARBA00008835"/>
    </source>
</evidence>
<evidence type="ECO:0000313" key="8">
    <source>
        <dbReference type="EMBL" id="SFC40799.1"/>
    </source>
</evidence>
<dbReference type="Proteomes" id="UP000199612">
    <property type="component" value="Unassembled WGS sequence"/>
</dbReference>
<reference evidence="9" key="1">
    <citation type="submission" date="2016-10" db="EMBL/GenBank/DDBJ databases">
        <authorList>
            <person name="Varghese N."/>
            <person name="Submissions S."/>
        </authorList>
    </citation>
    <scope>NUCLEOTIDE SEQUENCE [LARGE SCALE GENOMIC DNA]</scope>
    <source>
        <strain evidence="9">DSM 23664</strain>
    </source>
</reference>
<dbReference type="PIRSF" id="PIRSF005419">
    <property type="entry name" value="FlhA"/>
    <property type="match status" value="1"/>
</dbReference>
<evidence type="ECO:0000256" key="7">
    <source>
        <dbReference type="RuleBase" id="RU364093"/>
    </source>
</evidence>
<dbReference type="PROSITE" id="PS00994">
    <property type="entry name" value="FHIPEP"/>
    <property type="match status" value="1"/>
</dbReference>
<keyword evidence="4 7" id="KW-0812">Transmembrane</keyword>
<organism evidence="8 9">
    <name type="scientific">Alkalibacterium subtropicum</name>
    <dbReference type="NCBI Taxonomy" id="753702"/>
    <lineage>
        <taxon>Bacteria</taxon>
        <taxon>Bacillati</taxon>
        <taxon>Bacillota</taxon>
        <taxon>Bacilli</taxon>
        <taxon>Lactobacillales</taxon>
        <taxon>Carnobacteriaceae</taxon>
        <taxon>Alkalibacterium</taxon>
    </lineage>
</organism>
<proteinExistence type="inferred from homology"/>
<evidence type="ECO:0000256" key="4">
    <source>
        <dbReference type="ARBA" id="ARBA00022692"/>
    </source>
</evidence>
<dbReference type="RefSeq" id="WP_091530093.1">
    <property type="nucleotide sequence ID" value="NZ_FOLT01000006.1"/>
</dbReference>
<dbReference type="PANTHER" id="PTHR30161:SF1">
    <property type="entry name" value="FLAGELLAR BIOSYNTHESIS PROTEIN FLHA-RELATED"/>
    <property type="match status" value="1"/>
</dbReference>
<dbReference type="InterPro" id="IPR042194">
    <property type="entry name" value="FHIPEP_1"/>
</dbReference>
<name>A0A1I1IWS8_9LACT</name>
<dbReference type="InterPro" id="IPR001712">
    <property type="entry name" value="T3SS_FHIPEP"/>
</dbReference>
<dbReference type="InterPro" id="IPR025505">
    <property type="entry name" value="FHIPEP_CS"/>
</dbReference>
<keyword evidence="7" id="KW-1006">Bacterial flagellum protein export</keyword>
<dbReference type="GO" id="GO:0005886">
    <property type="term" value="C:plasma membrane"/>
    <property type="evidence" value="ECO:0007669"/>
    <property type="project" value="UniProtKB-SubCell"/>
</dbReference>
<dbReference type="Gene3D" id="1.10.8.540">
    <property type="entry name" value="FHIPEP family, domain 3"/>
    <property type="match status" value="1"/>
</dbReference>
<comment type="function">
    <text evidence="7">Required for formation of the rod structure of the flagellar apparatus. Together with FliI and FliH, may constitute the export apparatus of flagellin.</text>
</comment>
<feature type="transmembrane region" description="Helical" evidence="7">
    <location>
        <begin position="68"/>
        <end position="85"/>
    </location>
</feature>
<dbReference type="InterPro" id="IPR006301">
    <property type="entry name" value="FlhA"/>
</dbReference>
<feature type="transmembrane region" description="Helical" evidence="7">
    <location>
        <begin position="242"/>
        <end position="261"/>
    </location>
</feature>
<dbReference type="InterPro" id="IPR042193">
    <property type="entry name" value="FHIPEP_3"/>
</dbReference>
<keyword evidence="6 7" id="KW-0472">Membrane</keyword>
<comment type="caution">
    <text evidence="7">Lacks conserved residue(s) required for the propagation of feature annotation.</text>
</comment>
<dbReference type="OrthoDB" id="9759185at2"/>
<gene>
    <name evidence="7" type="primary">flhA</name>
    <name evidence="8" type="ORF">SAMN04488102_10671</name>
</gene>
<evidence type="ECO:0000256" key="3">
    <source>
        <dbReference type="ARBA" id="ARBA00022475"/>
    </source>
</evidence>
<dbReference type="Pfam" id="PF00771">
    <property type="entry name" value="FHIPEP"/>
    <property type="match status" value="1"/>
</dbReference>
<evidence type="ECO:0000256" key="5">
    <source>
        <dbReference type="ARBA" id="ARBA00022989"/>
    </source>
</evidence>
<dbReference type="AlphaFoldDB" id="A0A1I1IWS8"/>
<evidence type="ECO:0000256" key="6">
    <source>
        <dbReference type="ARBA" id="ARBA00023136"/>
    </source>
</evidence>
<dbReference type="Gene3D" id="3.40.50.12790">
    <property type="entry name" value="FHIPEP family, domain 4"/>
    <property type="match status" value="1"/>
</dbReference>
<dbReference type="GO" id="GO:0009306">
    <property type="term" value="P:protein secretion"/>
    <property type="evidence" value="ECO:0007669"/>
    <property type="project" value="InterPro"/>
</dbReference>
<dbReference type="InterPro" id="IPR042196">
    <property type="entry name" value="FHIPEP_4"/>
</dbReference>
<keyword evidence="7" id="KW-0653">Protein transport</keyword>
<keyword evidence="9" id="KW-1185">Reference proteome</keyword>
<feature type="transmembrane region" description="Helical" evidence="7">
    <location>
        <begin position="40"/>
        <end position="61"/>
    </location>
</feature>
<dbReference type="PRINTS" id="PR00949">
    <property type="entry name" value="TYPE3IMAPROT"/>
</dbReference>
<keyword evidence="3 7" id="KW-1003">Cell membrane</keyword>
<feature type="transmembrane region" description="Helical" evidence="7">
    <location>
        <begin position="12"/>
        <end position="34"/>
    </location>
</feature>